<dbReference type="PRINTS" id="PR00170">
    <property type="entry name" value="NACHANNEL"/>
</dbReference>
<reference evidence="19 20" key="1">
    <citation type="journal article" date="2012" name="Nat. Genet.">
        <title>The yak genome and adaptation to life at high altitude.</title>
        <authorList>
            <person name="Qiu Q."/>
            <person name="Zhang G."/>
            <person name="Ma T."/>
            <person name="Qian W."/>
            <person name="Wang J."/>
            <person name="Ye Z."/>
            <person name="Cao C."/>
            <person name="Hu Q."/>
            <person name="Kim J."/>
            <person name="Larkin D.M."/>
            <person name="Auvil L."/>
            <person name="Capitanu B."/>
            <person name="Ma J."/>
            <person name="Lewin H.A."/>
            <person name="Qian X."/>
            <person name="Lang Y."/>
            <person name="Zhou R."/>
            <person name="Wang L."/>
            <person name="Wang K."/>
            <person name="Xia J."/>
            <person name="Liao S."/>
            <person name="Pan S."/>
            <person name="Lu X."/>
            <person name="Hou H."/>
            <person name="Wang Y."/>
            <person name="Zang X."/>
            <person name="Yin Y."/>
            <person name="Ma H."/>
            <person name="Zhang J."/>
            <person name="Wang Z."/>
            <person name="Zhang Y."/>
            <person name="Zhang D."/>
            <person name="Yonezawa T."/>
            <person name="Hasegawa M."/>
            <person name="Zhong Y."/>
            <person name="Liu W."/>
            <person name="Zhang Y."/>
            <person name="Huang Z."/>
            <person name="Zhang S."/>
            <person name="Long R."/>
            <person name="Yang H."/>
            <person name="Wang J."/>
            <person name="Lenstra J.A."/>
            <person name="Cooper D.N."/>
            <person name="Wu Y."/>
            <person name="Wang J."/>
            <person name="Shi P."/>
            <person name="Wang J."/>
            <person name="Liu J."/>
        </authorList>
    </citation>
    <scope>NUCLEOTIDE SEQUENCE [LARGE SCALE GENOMIC DNA]</scope>
    <source>
        <strain evidence="20">yakQH1</strain>
    </source>
</reference>
<dbReference type="InterPro" id="IPR027359">
    <property type="entry name" value="Volt_channel_dom_sf"/>
</dbReference>
<evidence type="ECO:0000259" key="16">
    <source>
        <dbReference type="Pfam" id="PF00520"/>
    </source>
</evidence>
<feature type="transmembrane region" description="Helical" evidence="14">
    <location>
        <begin position="1512"/>
        <end position="1536"/>
    </location>
</feature>
<evidence type="ECO:0000256" key="2">
    <source>
        <dbReference type="ARBA" id="ARBA00022475"/>
    </source>
</evidence>
<gene>
    <name evidence="19" type="ORF">M91_17710</name>
</gene>
<feature type="domain" description="Ion transport" evidence="16">
    <location>
        <begin position="1124"/>
        <end position="1395"/>
    </location>
</feature>
<evidence type="ECO:0000256" key="5">
    <source>
        <dbReference type="ARBA" id="ARBA00022737"/>
    </source>
</evidence>
<feature type="transmembrane region" description="Helical" evidence="14">
    <location>
        <begin position="1129"/>
        <end position="1148"/>
    </location>
</feature>
<dbReference type="Gene3D" id="1.20.5.1190">
    <property type="entry name" value="iswi atpase"/>
    <property type="match status" value="1"/>
</dbReference>
<feature type="non-terminal residue" evidence="19">
    <location>
        <position position="1872"/>
    </location>
</feature>
<feature type="transmembrane region" description="Helical" evidence="14">
    <location>
        <begin position="1448"/>
        <end position="1466"/>
    </location>
</feature>
<feature type="transmembrane region" description="Helical" evidence="14">
    <location>
        <begin position="1256"/>
        <end position="1278"/>
    </location>
</feature>
<keyword evidence="14" id="KW-0813">Transport</keyword>
<dbReference type="FunFam" id="1.10.287.70:FF:000091">
    <property type="entry name" value="Sodium channel protein"/>
    <property type="match status" value="1"/>
</dbReference>
<feature type="domain" description="Ion transport" evidence="16">
    <location>
        <begin position="1447"/>
        <end position="1696"/>
    </location>
</feature>
<evidence type="ECO:0000259" key="17">
    <source>
        <dbReference type="Pfam" id="PF06512"/>
    </source>
</evidence>
<dbReference type="InterPro" id="IPR043203">
    <property type="entry name" value="VGCC_Ca_Na"/>
</dbReference>
<comment type="subunit">
    <text evidence="13">The sodium channel formed by SCN7A is probably a heterooligomeric complex consisting of the ion conducting pore forming alpha subunit SCN7A and regulatory beta subunits such as SCN3B. Interacts with ATP1A1; activates ATP1A1 and thereby indirectly signals to nearby neurons to regulate sodium homeostasis.</text>
</comment>
<feature type="region of interest" description="Disordered" evidence="15">
    <location>
        <begin position="986"/>
        <end position="1055"/>
    </location>
</feature>
<dbReference type="InterPro" id="IPR044564">
    <property type="entry name" value="Na_chnl_inactivation_gate"/>
</dbReference>
<keyword evidence="8" id="KW-1015">Disulfide bond</keyword>
<sequence>AKLKMASPEPKSLVPFTRESLEVMEQHSAKKPSEEDKEDLKPNCDLEVGKELPFVYGNLPQAMVSEPLEDVDPHYTNKRTFIVLNKKRTIFRFNATWCTLSPFNSIRRATIKILVHPYPFLLTFFRLFILVSVLTDGIYMSMTDLPKWGPALQNTLLGIYTFEILVKLIARGIWAGPFYFFGDSWNWLDFSVTLFEHISRYSPLNFISVCRIMRNLRILKIIPLNQGLKSFVAILIHCLKKLTVVIILTLFFLSVFSLIGMGLFMGNLKHKCLRWPQENETDMLNNRTGNPYYIRDTKFHVFPIFPETENFYYLEGERYALLCGNRSDASQCPEGYVCVKAGVNPDDGYTNFDSFGWALLALFRLMTQDYPEALYHQILYASGKVYMIFFVVISFWFAFYMASLFLGLLAISYEEEKQTAAEKATIDQEFQKSLPELQEEKITAESSPAPQFESINSLALSLLYGSTLTSVYDYWKNHNFEYMDHYQQSNISAFYMLSSLACVHAKSFQLFPTLLTIWAVAHQAPLSVGLPRQEYWSGLPCSPPGDLSDLGIEPTSLKSPALAGGFFTTQHRGSPNVSTAATAAKSLQSCPTLCDPRDGSPPGSPIPGILQARTLEVFWVISEPQPLIPSVPMPVILIQKVHHLFSELKKSRQRCPFCWYKFAKTFLIWDCSPCWLKLKEFVHRIIMDPFTDLFLTICIILNIHFLALEHYPMSLETSNILSIGNVVFIGIFTAEMIFKIIAMYPYGYFQVGWNIYDSLIVFHGLAELYLTNVHGLAILRSFRVLRIFRLGRYWPTFKILMLTLCNSIVALKDLVLLLFTFIFFSAVVGLNLYGSKYKKYVCNINEDCQLPHWHMHDFFHSFLNVFRILCGEWIETLWDCFKVAGQFSCIPFYMMVILIGKLLILYLFLALIISFSSYKPATTEEFSEEAKNLQRAMARIKKGINYLLSKIVCKKQNVLEETMDNISDVYVKENISDHTLSELSNTQDFLKDKEKSSGTEKNTMTENESQSLIPSPSVSETVPIASEESDIENPDNKEIQSKSGDGSSKEKVKQSSSSECSTVDIVLSEEEMVYECEKPKHLRNVSFLTVYERRSSSAQIGRGPKKGKIWKNIRKTCCKIVENNCFKCFIGLVTLLSTGALAFEDIYIDQRKTIKILLEYADMIFTYIFILEMLLKWMAYGFKAYFTNGWYKLDFMVVIVCILKKNFKGYFLIGKSREELKPLVSIKFLRALRVLSQFEKMKVVVRALIKTTLPTLNVFLVCLMIWLAFGIIGVHLFAGKFYECIDPTSGERFPLSEVMNRSQCESLVFNESMPWENAKLNFDNVGISFLSLLQVATFNGWITIMNSAVDSTDVDMQPNFENNIYMYCYFIDFIIIGLFLPLSMLIGAIVANFHKHKIKISSNIFITVKQKKQYRALKKLMYEDSQQPVPLPENKFQRFIFDLVTSRVFNIIIMTLICFQAITIMIQSEEQSPKIDTALFWINSVYVMLYIGECVLKLIVFHCNYFTSGWNIFDFMVVVFSITGLFLPLMVGYYLVSPSLVQLILLSRIIHILHPEKGLKLFHNLLLPLMLSLPALLNISLLIFLIMFIYAIFGMYNFAYVKKEAGIDDMSNFETFSSSMLCLFRVTIFAGWDGMLNAVFNSKWSDCDPNKINPGTQVRGDCGNPFLGIIYFVSYILLTRLIIVNMYIVVVMEFLNIASKKKAKTLSEEDFRKFFQVWKRFDPERTQYIDSSKLSDFAAALDPPLFMAKPNKGQLVAMDLPMAVGDRIHCLDVLLALTKRVLGKDLSMEKVLSEMESGLTLANTFKITYEPITTTLKRKQEVVSATIIQRAYKSYRLRQNDKNTSDTHMIDGDREVQAIKEDSYIDKAEGVS</sequence>
<dbReference type="Proteomes" id="UP000011080">
    <property type="component" value="Unassembled WGS sequence"/>
</dbReference>
<dbReference type="PANTHER" id="PTHR10037:SF14">
    <property type="entry name" value="SODIUM CHANNEL PROTEIN"/>
    <property type="match status" value="1"/>
</dbReference>
<evidence type="ECO:0000256" key="7">
    <source>
        <dbReference type="ARBA" id="ARBA00023136"/>
    </source>
</evidence>
<keyword evidence="5" id="KW-0677">Repeat</keyword>
<dbReference type="InterPro" id="IPR005821">
    <property type="entry name" value="Ion_trans_dom"/>
</dbReference>
<dbReference type="Gene3D" id="1.20.120.350">
    <property type="entry name" value="Voltage-gated potassium channels. Chain C"/>
    <property type="match status" value="4"/>
</dbReference>
<feature type="region of interest" description="Disordered" evidence="15">
    <location>
        <begin position="1"/>
        <end position="41"/>
    </location>
</feature>
<comment type="function">
    <text evidence="14">Mediates the voltage-dependent sodium ion permeability of excitable membranes. Assuming opened or closed conformations in response to the voltage difference across the membrane, the protein forms a sodium-selective channel through which Na(+) ions may pass in accordance with their electrochemical gradient.</text>
</comment>
<dbReference type="Pfam" id="PF06512">
    <property type="entry name" value="Na_trans_assoc"/>
    <property type="match status" value="1"/>
</dbReference>
<feature type="transmembrane region" description="Helical" evidence="14">
    <location>
        <begin position="758"/>
        <end position="779"/>
    </location>
</feature>
<keyword evidence="14" id="KW-0406">Ion transport</keyword>
<keyword evidence="9" id="KW-0325">Glycoprotein</keyword>
<evidence type="ECO:0000256" key="8">
    <source>
        <dbReference type="ARBA" id="ARBA00023157"/>
    </source>
</evidence>
<dbReference type="FunFam" id="1.10.287.70:FF:000112">
    <property type="entry name" value="Sodium channel protein"/>
    <property type="match status" value="1"/>
</dbReference>
<feature type="transmembrane region" description="Helical" evidence="14">
    <location>
        <begin position="720"/>
        <end position="746"/>
    </location>
</feature>
<dbReference type="Pfam" id="PF24609">
    <property type="entry name" value="IQ_SCN5A_C"/>
    <property type="match status" value="1"/>
</dbReference>
<feature type="transmembrane region" description="Helical" evidence="14">
    <location>
        <begin position="385"/>
        <end position="413"/>
    </location>
</feature>
<evidence type="ECO:0000313" key="20">
    <source>
        <dbReference type="Proteomes" id="UP000011080"/>
    </source>
</evidence>
<feature type="transmembrane region" description="Helical" evidence="14">
    <location>
        <begin position="1669"/>
        <end position="1695"/>
    </location>
</feature>
<evidence type="ECO:0000256" key="11">
    <source>
        <dbReference type="ARBA" id="ARBA00055010"/>
    </source>
</evidence>
<evidence type="ECO:0000256" key="1">
    <source>
        <dbReference type="ARBA" id="ARBA00004651"/>
    </source>
</evidence>
<keyword evidence="14" id="KW-0894">Sodium channel</keyword>
<comment type="catalytic activity">
    <reaction evidence="10">
        <text>Na(+)(in) = Na(+)(out)</text>
        <dbReference type="Rhea" id="RHEA:34963"/>
        <dbReference type="ChEBI" id="CHEBI:29101"/>
    </reaction>
</comment>
<name>M0QSQ6_9CETA</name>
<keyword evidence="2" id="KW-1003">Cell membrane</keyword>
<dbReference type="InterPro" id="IPR010526">
    <property type="entry name" value="Na_trans_assoc_dom"/>
</dbReference>
<dbReference type="FunFam" id="1.20.5.1190:FF:000006">
    <property type="entry name" value="Sodium channel protein"/>
    <property type="match status" value="1"/>
</dbReference>
<feature type="transmembrane region" description="Helical" evidence="14">
    <location>
        <begin position="151"/>
        <end position="170"/>
    </location>
</feature>
<dbReference type="PANTHER" id="PTHR10037">
    <property type="entry name" value="VOLTAGE-GATED CATION CHANNEL CALCIUM AND SODIUM"/>
    <property type="match status" value="1"/>
</dbReference>
<dbReference type="Pfam" id="PF00520">
    <property type="entry name" value="Ion_trans"/>
    <property type="match status" value="4"/>
</dbReference>
<feature type="transmembrane region" description="Helical" evidence="14">
    <location>
        <begin position="690"/>
        <end position="708"/>
    </location>
</feature>
<keyword evidence="14" id="KW-0915">Sodium</keyword>
<keyword evidence="6 14" id="KW-1133">Transmembrane helix</keyword>
<evidence type="ECO:0000256" key="12">
    <source>
        <dbReference type="ARBA" id="ARBA00060976"/>
    </source>
</evidence>
<dbReference type="FunFam" id="1.10.238.10:FF:000171">
    <property type="entry name" value="Sodium channel protein"/>
    <property type="match status" value="1"/>
</dbReference>
<keyword evidence="14" id="KW-0739">Sodium transport</keyword>
<feature type="transmembrane region" description="Helical" evidence="14">
    <location>
        <begin position="118"/>
        <end position="139"/>
    </location>
</feature>
<dbReference type="GO" id="GO:0055078">
    <property type="term" value="P:sodium ion homeostasis"/>
    <property type="evidence" value="ECO:0007669"/>
    <property type="project" value="TreeGrafter"/>
</dbReference>
<dbReference type="SUPFAM" id="SSF81324">
    <property type="entry name" value="Voltage-gated potassium channels"/>
    <property type="match status" value="4"/>
</dbReference>
<evidence type="ECO:0000256" key="6">
    <source>
        <dbReference type="ARBA" id="ARBA00022989"/>
    </source>
</evidence>
<comment type="similarity">
    <text evidence="12">Belongs to the sodium channel (TC 1.A.1.10) family. SCN7A subfamily.</text>
</comment>
<dbReference type="FunFam" id="1.20.120.350:FF:000002">
    <property type="entry name" value="Sodium channel protein"/>
    <property type="match status" value="1"/>
</dbReference>
<feature type="transmembrane region" description="Helical" evidence="14">
    <location>
        <begin position="892"/>
        <end position="915"/>
    </location>
</feature>
<dbReference type="InterPro" id="IPR001696">
    <property type="entry name" value="Na_channel_asu"/>
</dbReference>
<feature type="compositionally biased region" description="Basic and acidic residues" evidence="15">
    <location>
        <begin position="989"/>
        <end position="998"/>
    </location>
</feature>
<evidence type="ECO:0000259" key="18">
    <source>
        <dbReference type="Pfam" id="PF24609"/>
    </source>
</evidence>
<dbReference type="Gene3D" id="1.10.287.70">
    <property type="match status" value="4"/>
</dbReference>
<feature type="transmembrane region" description="Helical" evidence="14">
    <location>
        <begin position="242"/>
        <end position="264"/>
    </location>
</feature>
<evidence type="ECO:0000313" key="19">
    <source>
        <dbReference type="EMBL" id="ELR47484.1"/>
    </source>
</evidence>
<feature type="domain" description="SCN5A-like C-terminal IQ motif" evidence="18">
    <location>
        <begin position="1814"/>
        <end position="1846"/>
    </location>
</feature>
<dbReference type="Gene3D" id="1.10.238.10">
    <property type="entry name" value="EF-hand"/>
    <property type="match status" value="1"/>
</dbReference>
<evidence type="ECO:0000256" key="13">
    <source>
        <dbReference type="ARBA" id="ARBA00062705"/>
    </source>
</evidence>
<evidence type="ECO:0000256" key="10">
    <source>
        <dbReference type="ARBA" id="ARBA00036239"/>
    </source>
</evidence>
<organism evidence="19 20">
    <name type="scientific">Bos mutus</name>
    <name type="common">wild yak</name>
    <dbReference type="NCBI Taxonomy" id="72004"/>
    <lineage>
        <taxon>Eukaryota</taxon>
        <taxon>Metazoa</taxon>
        <taxon>Chordata</taxon>
        <taxon>Craniata</taxon>
        <taxon>Vertebrata</taxon>
        <taxon>Euteleostomi</taxon>
        <taxon>Mammalia</taxon>
        <taxon>Eutheria</taxon>
        <taxon>Laurasiatheria</taxon>
        <taxon>Artiodactyla</taxon>
        <taxon>Ruminantia</taxon>
        <taxon>Pecora</taxon>
        <taxon>Bovidae</taxon>
        <taxon>Bovinae</taxon>
        <taxon>Bos</taxon>
    </lineage>
</organism>
<evidence type="ECO:0000256" key="14">
    <source>
        <dbReference type="RuleBase" id="RU361132"/>
    </source>
</evidence>
<protein>
    <recommendedName>
        <fullName evidence="14">Sodium channel protein</fullName>
    </recommendedName>
</protein>
<comment type="function">
    <text evidence="11">Sodium leak channel functioning as an osmosensor regulating sodium ion levels in various tissues and organs. While most sodium channels are voltage-gated, SCN7A is not and lets sodium flow through membrane along its concentration gradient. In glial cells of the central nervous system, senses body-fluid sodium levels and controls salt intake behavior as well as voluntary water intake through activation of nearby neurons to maintain appropriate sodium levels in the body. By mediating sodium influx into keratinocytes, also plays a role in skin barrier homeostasis.</text>
</comment>
<keyword evidence="14" id="KW-0851">Voltage-gated channel</keyword>
<keyword evidence="14 19" id="KW-0407">Ion channel</keyword>
<dbReference type="STRING" id="72004.ENSBMUP00000009568"/>
<feature type="transmembrane region" description="Helical" evidence="14">
    <location>
        <begin position="1613"/>
        <end position="1632"/>
    </location>
</feature>
<comment type="subcellular location">
    <subcellularLocation>
        <location evidence="1 14">Cell membrane</location>
        <topology evidence="1 14">Multi-pass membrane protein</topology>
    </subcellularLocation>
</comment>
<accession>M0QSQ6</accession>
<dbReference type="FunFam" id="1.20.120.350:FF:000059">
    <property type="entry name" value="Sodium channel protein"/>
    <property type="match status" value="1"/>
</dbReference>
<feature type="compositionally biased region" description="Basic and acidic residues" evidence="15">
    <location>
        <begin position="19"/>
        <end position="41"/>
    </location>
</feature>
<evidence type="ECO:0000256" key="3">
    <source>
        <dbReference type="ARBA" id="ARBA00022553"/>
    </source>
</evidence>
<feature type="transmembrane region" description="Helical" evidence="14">
    <location>
        <begin position="1575"/>
        <end position="1601"/>
    </location>
</feature>
<feature type="transmembrane region" description="Helical" evidence="14">
    <location>
        <begin position="815"/>
        <end position="833"/>
    </location>
</feature>
<proteinExistence type="inferred from homology"/>
<feature type="domain" description="Ion transport" evidence="16">
    <location>
        <begin position="689"/>
        <end position="914"/>
    </location>
</feature>
<feature type="transmembrane region" description="Helical" evidence="14">
    <location>
        <begin position="1160"/>
        <end position="1178"/>
    </location>
</feature>
<keyword evidence="4 14" id="KW-0812">Transmembrane</keyword>
<feature type="non-terminal residue" evidence="19">
    <location>
        <position position="1"/>
    </location>
</feature>
<evidence type="ECO:0000256" key="9">
    <source>
        <dbReference type="ARBA" id="ARBA00023180"/>
    </source>
</evidence>
<dbReference type="FunFam" id="1.20.120.350:FF:000083">
    <property type="entry name" value="Sodium channel protein"/>
    <property type="match status" value="1"/>
</dbReference>
<feature type="compositionally biased region" description="Polar residues" evidence="15">
    <location>
        <begin position="999"/>
        <end position="1020"/>
    </location>
</feature>
<dbReference type="InterPro" id="IPR058542">
    <property type="entry name" value="IQ_SCN5A_C"/>
</dbReference>
<feature type="transmembrane region" description="Helical" evidence="14">
    <location>
        <begin position="1478"/>
        <end position="1500"/>
    </location>
</feature>
<feature type="transmembrane region" description="Helical" evidence="14">
    <location>
        <begin position="1364"/>
        <end position="1391"/>
    </location>
</feature>
<dbReference type="GO" id="GO:0005248">
    <property type="term" value="F:voltage-gated sodium channel activity"/>
    <property type="evidence" value="ECO:0007669"/>
    <property type="project" value="InterPro"/>
</dbReference>
<feature type="domain" description="Ion transport" evidence="16">
    <location>
        <begin position="124"/>
        <end position="419"/>
    </location>
</feature>
<keyword evidence="3" id="KW-0597">Phosphoprotein</keyword>
<evidence type="ECO:0000256" key="15">
    <source>
        <dbReference type="SAM" id="MobiDB-lite"/>
    </source>
</evidence>
<dbReference type="GO" id="GO:0001518">
    <property type="term" value="C:voltage-gated sodium channel complex"/>
    <property type="evidence" value="ECO:0007669"/>
    <property type="project" value="UniProtKB-UniRule"/>
</dbReference>
<dbReference type="CDD" id="cd13433">
    <property type="entry name" value="Na_channel_gate"/>
    <property type="match status" value="1"/>
</dbReference>
<feature type="domain" description="Sodium ion transport-associated" evidence="17">
    <location>
        <begin position="929"/>
        <end position="1117"/>
    </location>
</feature>
<keyword evidence="7 14" id="KW-0472">Membrane</keyword>
<evidence type="ECO:0000256" key="4">
    <source>
        <dbReference type="ARBA" id="ARBA00022692"/>
    </source>
</evidence>
<dbReference type="EMBL" id="JH883071">
    <property type="protein sequence ID" value="ELR47484.1"/>
    <property type="molecule type" value="Genomic_DNA"/>
</dbReference>
<comment type="caution">
    <text evidence="14">Lacks conserved residue(s) required for the propagation of feature annotation.</text>
</comment>